<dbReference type="EMBL" id="SRSO01000001">
    <property type="protein sequence ID" value="TGV04745.1"/>
    <property type="molecule type" value="Genomic_DNA"/>
</dbReference>
<gene>
    <name evidence="3" type="ORF">EM932_01070</name>
</gene>
<sequence>MIRAISLTLRVFSLLLVFSFSTVTAQDKPFVKEIKGEVIDQKTKDALVFSDIVIADSNISTVTNTDGKFLLKIPETLLNGTLIISHLGYEKQEIKISTIENKIKIALTPAITELTAVEIDTYSDAKTLLEATLKKKSELYNNNNTLMTAFYRETIKKRKRNASLSEAIVQIHKRPYDTYKRDAIELIKSRKKTDYTRLDTLAVKLQGGPFSNLYTDIIKYPEYIFTNENIPFYDFSFDTSTRINKNLVYVINFKQKPTVATPLYYGKLYIDAKTLALTNAVYSLNVENKQLTSEMYVRKKPGSAIVYPTQANYRVNYRTKNGKWHYAYSNISLSFKVKWPRKLFNNVYTLNSEMAITDWRIKDEDIERPRNKMIRPTTILADATSGFSDPKFWGVYNIIEPEKSIESAIKKIQKQLKKAKESKRKNNQETIKA</sequence>
<reference evidence="3 4" key="1">
    <citation type="submission" date="2019-04" db="EMBL/GenBank/DDBJ databases">
        <authorList>
            <person name="Liu A."/>
        </authorList>
    </citation>
    <scope>NUCLEOTIDE SEQUENCE [LARGE SCALE GENOMIC DNA]</scope>
    <source>
        <strain evidence="3 4">RZ03</strain>
    </source>
</reference>
<dbReference type="InterPro" id="IPR008969">
    <property type="entry name" value="CarboxyPept-like_regulatory"/>
</dbReference>
<dbReference type="GO" id="GO:0004180">
    <property type="term" value="F:carboxypeptidase activity"/>
    <property type="evidence" value="ECO:0007669"/>
    <property type="project" value="UniProtKB-KW"/>
</dbReference>
<dbReference type="Pfam" id="PF13715">
    <property type="entry name" value="CarbopepD_reg_2"/>
    <property type="match status" value="1"/>
</dbReference>
<name>A0A4S1E2V2_9FLAO</name>
<evidence type="ECO:0000256" key="1">
    <source>
        <dbReference type="SAM" id="Coils"/>
    </source>
</evidence>
<dbReference type="RefSeq" id="WP_135874591.1">
    <property type="nucleotide sequence ID" value="NZ_SRSO01000001.1"/>
</dbReference>
<keyword evidence="1" id="KW-0175">Coiled coil</keyword>
<feature type="chain" id="PRO_5020290126" evidence="2">
    <location>
        <begin position="26"/>
        <end position="433"/>
    </location>
</feature>
<accession>A0A4S1E2V2</accession>
<evidence type="ECO:0000256" key="2">
    <source>
        <dbReference type="SAM" id="SignalP"/>
    </source>
</evidence>
<keyword evidence="4" id="KW-1185">Reference proteome</keyword>
<feature type="coiled-coil region" evidence="1">
    <location>
        <begin position="402"/>
        <end position="429"/>
    </location>
</feature>
<evidence type="ECO:0000313" key="4">
    <source>
        <dbReference type="Proteomes" id="UP000307602"/>
    </source>
</evidence>
<dbReference type="Gene3D" id="2.60.40.1120">
    <property type="entry name" value="Carboxypeptidase-like, regulatory domain"/>
    <property type="match status" value="1"/>
</dbReference>
<dbReference type="OrthoDB" id="1413766at2"/>
<organism evidence="3 4">
    <name type="scientific">Flavivirga rizhaonensis</name>
    <dbReference type="NCBI Taxonomy" id="2559571"/>
    <lineage>
        <taxon>Bacteria</taxon>
        <taxon>Pseudomonadati</taxon>
        <taxon>Bacteroidota</taxon>
        <taxon>Flavobacteriia</taxon>
        <taxon>Flavobacteriales</taxon>
        <taxon>Flavobacteriaceae</taxon>
        <taxon>Flavivirga</taxon>
    </lineage>
</organism>
<dbReference type="AlphaFoldDB" id="A0A4S1E2V2"/>
<comment type="caution">
    <text evidence="3">The sequence shown here is derived from an EMBL/GenBank/DDBJ whole genome shotgun (WGS) entry which is preliminary data.</text>
</comment>
<feature type="signal peptide" evidence="2">
    <location>
        <begin position="1"/>
        <end position="25"/>
    </location>
</feature>
<keyword evidence="3" id="KW-0121">Carboxypeptidase</keyword>
<keyword evidence="3" id="KW-0645">Protease</keyword>
<dbReference type="SUPFAM" id="SSF49464">
    <property type="entry name" value="Carboxypeptidase regulatory domain-like"/>
    <property type="match status" value="1"/>
</dbReference>
<proteinExistence type="predicted"/>
<evidence type="ECO:0000313" key="3">
    <source>
        <dbReference type="EMBL" id="TGV04745.1"/>
    </source>
</evidence>
<keyword evidence="3" id="KW-0378">Hydrolase</keyword>
<dbReference type="Proteomes" id="UP000307602">
    <property type="component" value="Unassembled WGS sequence"/>
</dbReference>
<protein>
    <submittedName>
        <fullName evidence="3">Carboxypeptidase-like regulatory domain-containing protein</fullName>
    </submittedName>
</protein>
<keyword evidence="2" id="KW-0732">Signal</keyword>